<name>A0A371DNS6_9APHY</name>
<proteinExistence type="predicted"/>
<reference evidence="2 3" key="1">
    <citation type="journal article" date="2018" name="Biotechnol. Biofuels">
        <title>Integrative visual omics of the white-rot fungus Polyporus brumalis exposes the biotechnological potential of its oxidative enzymes for delignifying raw plant biomass.</title>
        <authorList>
            <person name="Miyauchi S."/>
            <person name="Rancon A."/>
            <person name="Drula E."/>
            <person name="Hage H."/>
            <person name="Chaduli D."/>
            <person name="Favel A."/>
            <person name="Grisel S."/>
            <person name="Henrissat B."/>
            <person name="Herpoel-Gimbert I."/>
            <person name="Ruiz-Duenas F.J."/>
            <person name="Chevret D."/>
            <person name="Hainaut M."/>
            <person name="Lin J."/>
            <person name="Wang M."/>
            <person name="Pangilinan J."/>
            <person name="Lipzen A."/>
            <person name="Lesage-Meessen L."/>
            <person name="Navarro D."/>
            <person name="Riley R."/>
            <person name="Grigoriev I.V."/>
            <person name="Zhou S."/>
            <person name="Raouche S."/>
            <person name="Rosso M.N."/>
        </authorList>
    </citation>
    <scope>NUCLEOTIDE SEQUENCE [LARGE SCALE GENOMIC DNA]</scope>
    <source>
        <strain evidence="2 3">BRFM 1820</strain>
    </source>
</reference>
<dbReference type="Proteomes" id="UP000256964">
    <property type="component" value="Unassembled WGS sequence"/>
</dbReference>
<keyword evidence="3" id="KW-1185">Reference proteome</keyword>
<feature type="region of interest" description="Disordered" evidence="1">
    <location>
        <begin position="82"/>
        <end position="103"/>
    </location>
</feature>
<evidence type="ECO:0000313" key="2">
    <source>
        <dbReference type="EMBL" id="RDX54190.1"/>
    </source>
</evidence>
<evidence type="ECO:0000313" key="3">
    <source>
        <dbReference type="Proteomes" id="UP000256964"/>
    </source>
</evidence>
<feature type="compositionally biased region" description="Basic and acidic residues" evidence="1">
    <location>
        <begin position="82"/>
        <end position="96"/>
    </location>
</feature>
<evidence type="ECO:0000256" key="1">
    <source>
        <dbReference type="SAM" id="MobiDB-lite"/>
    </source>
</evidence>
<dbReference type="AlphaFoldDB" id="A0A371DNS6"/>
<accession>A0A371DNS6</accession>
<gene>
    <name evidence="2" type="ORF">OH76DRAFT_1070310</name>
</gene>
<protein>
    <submittedName>
        <fullName evidence="2">Uncharacterized protein</fullName>
    </submittedName>
</protein>
<organism evidence="2 3">
    <name type="scientific">Lentinus brumalis</name>
    <dbReference type="NCBI Taxonomy" id="2498619"/>
    <lineage>
        <taxon>Eukaryota</taxon>
        <taxon>Fungi</taxon>
        <taxon>Dikarya</taxon>
        <taxon>Basidiomycota</taxon>
        <taxon>Agaricomycotina</taxon>
        <taxon>Agaricomycetes</taxon>
        <taxon>Polyporales</taxon>
        <taxon>Polyporaceae</taxon>
        <taxon>Lentinus</taxon>
    </lineage>
</organism>
<sequence length="103" mass="10745">MITGNLVAAVIAARRILSIMPQRTDADRCNAELRIAVCSVGRPGPLRSTQSAAAHGNARPTVALLIAISALASMLPALEGPLRKRDVSPRSTEGDMRACNAGI</sequence>
<dbReference type="EMBL" id="KZ857385">
    <property type="protein sequence ID" value="RDX54190.1"/>
    <property type="molecule type" value="Genomic_DNA"/>
</dbReference>